<evidence type="ECO:0000256" key="8">
    <source>
        <dbReference type="RuleBase" id="RU003881"/>
    </source>
</evidence>
<comment type="catalytic activity">
    <reaction evidence="7">
        <text>[thioredoxin]-dithiol + NADP(+) = [thioredoxin]-disulfide + NADPH + H(+)</text>
        <dbReference type="Rhea" id="RHEA:20345"/>
        <dbReference type="Rhea" id="RHEA-COMP:10698"/>
        <dbReference type="Rhea" id="RHEA-COMP:10700"/>
        <dbReference type="ChEBI" id="CHEBI:15378"/>
        <dbReference type="ChEBI" id="CHEBI:29950"/>
        <dbReference type="ChEBI" id="CHEBI:50058"/>
        <dbReference type="ChEBI" id="CHEBI:57783"/>
        <dbReference type="ChEBI" id="CHEBI:58349"/>
        <dbReference type="EC" id="1.8.1.9"/>
    </reaction>
</comment>
<evidence type="ECO:0000313" key="10">
    <source>
        <dbReference type="EMBL" id="HIR40476.1"/>
    </source>
</evidence>
<evidence type="ECO:0000256" key="3">
    <source>
        <dbReference type="ARBA" id="ARBA00022827"/>
    </source>
</evidence>
<feature type="domain" description="FAD/NAD(P)-binding" evidence="9">
    <location>
        <begin position="7"/>
        <end position="297"/>
    </location>
</feature>
<accession>A0A9D1AIN7</accession>
<proteinExistence type="inferred from homology"/>
<evidence type="ECO:0000259" key="9">
    <source>
        <dbReference type="Pfam" id="PF07992"/>
    </source>
</evidence>
<evidence type="ECO:0000256" key="7">
    <source>
        <dbReference type="RuleBase" id="RU003880"/>
    </source>
</evidence>
<dbReference type="PROSITE" id="PS00573">
    <property type="entry name" value="PYRIDINE_REDOX_2"/>
    <property type="match status" value="1"/>
</dbReference>
<dbReference type="InterPro" id="IPR050097">
    <property type="entry name" value="Ferredoxin-NADP_redctase_2"/>
</dbReference>
<dbReference type="Gene3D" id="3.50.50.60">
    <property type="entry name" value="FAD/NAD(P)-binding domain"/>
    <property type="match status" value="2"/>
</dbReference>
<dbReference type="Pfam" id="PF07992">
    <property type="entry name" value="Pyr_redox_2"/>
    <property type="match status" value="1"/>
</dbReference>
<dbReference type="EC" id="1.8.1.9" evidence="7"/>
<keyword evidence="2 7" id="KW-0285">Flavoprotein</keyword>
<evidence type="ECO:0000256" key="4">
    <source>
        <dbReference type="ARBA" id="ARBA00023002"/>
    </source>
</evidence>
<reference evidence="10" key="2">
    <citation type="journal article" date="2021" name="PeerJ">
        <title>Extensive microbial diversity within the chicken gut microbiome revealed by metagenomics and culture.</title>
        <authorList>
            <person name="Gilroy R."/>
            <person name="Ravi A."/>
            <person name="Getino M."/>
            <person name="Pursley I."/>
            <person name="Horton D.L."/>
            <person name="Alikhan N.F."/>
            <person name="Baker D."/>
            <person name="Gharbi K."/>
            <person name="Hall N."/>
            <person name="Watson M."/>
            <person name="Adriaenssens E.M."/>
            <person name="Foster-Nyarko E."/>
            <person name="Jarju S."/>
            <person name="Secka A."/>
            <person name="Antonio M."/>
            <person name="Oren A."/>
            <person name="Chaudhuri R.R."/>
            <person name="La Ragione R."/>
            <person name="Hildebrand F."/>
            <person name="Pallen M.J."/>
        </authorList>
    </citation>
    <scope>NUCLEOTIDE SEQUENCE</scope>
    <source>
        <strain evidence="10">CHK184-25365</strain>
    </source>
</reference>
<dbReference type="GO" id="GO:0019430">
    <property type="term" value="P:removal of superoxide radicals"/>
    <property type="evidence" value="ECO:0007669"/>
    <property type="project" value="UniProtKB-UniRule"/>
</dbReference>
<dbReference type="PRINTS" id="PR00469">
    <property type="entry name" value="PNDRDTASEII"/>
</dbReference>
<evidence type="ECO:0000256" key="1">
    <source>
        <dbReference type="ARBA" id="ARBA00009333"/>
    </source>
</evidence>
<dbReference type="InterPro" id="IPR005982">
    <property type="entry name" value="Thioredox_Rdtase"/>
</dbReference>
<organism evidence="10 11">
    <name type="scientific">Candidatus Egerieicola pullicola</name>
    <dbReference type="NCBI Taxonomy" id="2840775"/>
    <lineage>
        <taxon>Bacteria</taxon>
        <taxon>Bacillati</taxon>
        <taxon>Bacillota</taxon>
        <taxon>Clostridia</taxon>
        <taxon>Eubacteriales</taxon>
        <taxon>Oscillospiraceae</taxon>
        <taxon>Oscillospiraceae incertae sedis</taxon>
        <taxon>Candidatus Egerieicola</taxon>
    </lineage>
</organism>
<keyword evidence="3 7" id="KW-0274">FAD</keyword>
<name>A0A9D1AIN7_9FIRM</name>
<keyword evidence="4 7" id="KW-0560">Oxidoreductase</keyword>
<comment type="similarity">
    <text evidence="1 7">Belongs to the class-II pyridine nucleotide-disulfide oxidoreductase family.</text>
</comment>
<dbReference type="Proteomes" id="UP000886749">
    <property type="component" value="Unassembled WGS sequence"/>
</dbReference>
<dbReference type="PANTHER" id="PTHR48105">
    <property type="entry name" value="THIOREDOXIN REDUCTASE 1-RELATED-RELATED"/>
    <property type="match status" value="1"/>
</dbReference>
<keyword evidence="8" id="KW-0521">NADP</keyword>
<protein>
    <recommendedName>
        <fullName evidence="7">Thioredoxin reductase</fullName>
        <ecNumber evidence="7">1.8.1.9</ecNumber>
    </recommendedName>
</protein>
<dbReference type="InterPro" id="IPR008255">
    <property type="entry name" value="Pyr_nucl-diS_OxRdtase_2_AS"/>
</dbReference>
<dbReference type="InterPro" id="IPR036188">
    <property type="entry name" value="FAD/NAD-bd_sf"/>
</dbReference>
<dbReference type="SUPFAM" id="SSF51905">
    <property type="entry name" value="FAD/NAD(P)-binding domain"/>
    <property type="match status" value="1"/>
</dbReference>
<keyword evidence="5" id="KW-1015">Disulfide bond</keyword>
<dbReference type="GO" id="GO:0005737">
    <property type="term" value="C:cytoplasm"/>
    <property type="evidence" value="ECO:0007669"/>
    <property type="project" value="InterPro"/>
</dbReference>
<comment type="caution">
    <text evidence="10">The sequence shown here is derived from an EMBL/GenBank/DDBJ whole genome shotgun (WGS) entry which is preliminary data.</text>
</comment>
<dbReference type="EMBL" id="DVGY01000035">
    <property type="protein sequence ID" value="HIR40476.1"/>
    <property type="molecule type" value="Genomic_DNA"/>
</dbReference>
<sequence length="313" mass="33467">MESKQIYDMIIIGGGPGGYTAALYAGRAGFTVLILEQLGPGGQMATTQHIDNYPGFSEGADGFDLAQKMQQQAQQFGAETKLEPVTELKLEGPVKEAVTPYGRYLGRTVVIATGASPRKLGLPEEDSFVGKGISYCATCDGMFYRGKTVAVIGGGNSAVEEALYLSRICEKVYLVHRRDSLRADKAGAEAVKKQENIQPVWNSVVTGLNPDPETGKLTALTLKNTQTGETTTLGCQGAFVSIGRVPNTQLVEGLLELDRQGYLVADESTRTSLPGAYAVGDVRQKPLRQIITAAADGAVAAHFAQEYLQQQEN</sequence>
<keyword evidence="6 7" id="KW-0676">Redox-active center</keyword>
<dbReference type="AlphaFoldDB" id="A0A9D1AIN7"/>
<comment type="cofactor">
    <cofactor evidence="8">
        <name>FAD</name>
        <dbReference type="ChEBI" id="CHEBI:57692"/>
    </cofactor>
    <text evidence="8">Binds 1 FAD per subunit.</text>
</comment>
<reference evidence="10" key="1">
    <citation type="submission" date="2020-10" db="EMBL/GenBank/DDBJ databases">
        <authorList>
            <person name="Gilroy R."/>
        </authorList>
    </citation>
    <scope>NUCLEOTIDE SEQUENCE</scope>
    <source>
        <strain evidence="10">CHK184-25365</strain>
    </source>
</reference>
<gene>
    <name evidence="10" type="primary">trxB</name>
    <name evidence="10" type="ORF">IAB36_01450</name>
</gene>
<dbReference type="GO" id="GO:0004791">
    <property type="term" value="F:thioredoxin-disulfide reductase (NADPH) activity"/>
    <property type="evidence" value="ECO:0007669"/>
    <property type="project" value="UniProtKB-UniRule"/>
</dbReference>
<evidence type="ECO:0000256" key="2">
    <source>
        <dbReference type="ARBA" id="ARBA00022630"/>
    </source>
</evidence>
<comment type="subunit">
    <text evidence="7">Homodimer.</text>
</comment>
<evidence type="ECO:0000256" key="5">
    <source>
        <dbReference type="ARBA" id="ARBA00023157"/>
    </source>
</evidence>
<dbReference type="NCBIfam" id="TIGR01292">
    <property type="entry name" value="TRX_reduct"/>
    <property type="match status" value="1"/>
</dbReference>
<evidence type="ECO:0000256" key="6">
    <source>
        <dbReference type="ARBA" id="ARBA00023284"/>
    </source>
</evidence>
<dbReference type="PRINTS" id="PR00368">
    <property type="entry name" value="FADPNR"/>
</dbReference>
<dbReference type="InterPro" id="IPR023753">
    <property type="entry name" value="FAD/NAD-binding_dom"/>
</dbReference>
<evidence type="ECO:0000313" key="11">
    <source>
        <dbReference type="Proteomes" id="UP000886749"/>
    </source>
</evidence>